<dbReference type="GO" id="GO:0016579">
    <property type="term" value="P:protein deubiquitination"/>
    <property type="evidence" value="ECO:0007669"/>
    <property type="project" value="InterPro"/>
</dbReference>
<dbReference type="PROSITE" id="PS00973">
    <property type="entry name" value="USP_2"/>
    <property type="match status" value="1"/>
</dbReference>
<feature type="active site" description="Proton acceptor" evidence="12">
    <location>
        <position position="751"/>
    </location>
</feature>
<keyword evidence="10 11" id="KW-0862">Zinc</keyword>
<dbReference type="PROSITE" id="PS00972">
    <property type="entry name" value="USP_1"/>
    <property type="match status" value="1"/>
</dbReference>
<comment type="similarity">
    <text evidence="2 11 15">Belongs to the peptidase C19 family.</text>
</comment>
<dbReference type="InterPro" id="IPR018200">
    <property type="entry name" value="USP_CS"/>
</dbReference>
<dbReference type="SUPFAM" id="SSF57850">
    <property type="entry name" value="RING/U-box"/>
    <property type="match status" value="2"/>
</dbReference>
<keyword evidence="9 11" id="KW-0788">Thiol protease</keyword>
<comment type="caution">
    <text evidence="20">The sequence shown here is derived from an EMBL/GenBank/DDBJ whole genome shotgun (WGS) entry which is preliminary data.</text>
</comment>
<evidence type="ECO:0000256" key="13">
    <source>
        <dbReference type="PIRSR" id="PIRSR016308-3"/>
    </source>
</evidence>
<dbReference type="InterPro" id="IPR001607">
    <property type="entry name" value="Znf_UBP"/>
</dbReference>
<feature type="binding site" evidence="13">
    <location>
        <position position="181"/>
    </location>
    <ligand>
        <name>Zn(2+)</name>
        <dbReference type="ChEBI" id="CHEBI:29105"/>
    </ligand>
</feature>
<dbReference type="CDD" id="cd14270">
    <property type="entry name" value="UBA"/>
    <property type="match status" value="1"/>
</dbReference>
<keyword evidence="5" id="KW-0677">Repeat</keyword>
<evidence type="ECO:0000313" key="20">
    <source>
        <dbReference type="EMBL" id="KAJ2672173.1"/>
    </source>
</evidence>
<dbReference type="PIRSF" id="PIRSF016308">
    <property type="entry name" value="UBP"/>
    <property type="match status" value="1"/>
</dbReference>
<evidence type="ECO:0000256" key="6">
    <source>
        <dbReference type="ARBA" id="ARBA00022771"/>
    </source>
</evidence>
<dbReference type="GO" id="GO:0005634">
    <property type="term" value="C:nucleus"/>
    <property type="evidence" value="ECO:0007669"/>
    <property type="project" value="TreeGrafter"/>
</dbReference>
<keyword evidence="3 11" id="KW-0645">Protease</keyword>
<dbReference type="InterPro" id="IPR050164">
    <property type="entry name" value="Peptidase_C19"/>
</dbReference>
<dbReference type="PANTHER" id="PTHR24006">
    <property type="entry name" value="UBIQUITIN CARBOXYL-TERMINAL HYDROLASE"/>
    <property type="match status" value="1"/>
</dbReference>
<dbReference type="InterPro" id="IPR016652">
    <property type="entry name" value="Ubiquitinyl_hydrolase"/>
</dbReference>
<protein>
    <recommendedName>
        <fullName evidence="11 15">Ubiquitin carboxyl-terminal hydrolase</fullName>
        <ecNumber evidence="11 15">3.4.19.12</ecNumber>
    </recommendedName>
</protein>
<dbReference type="Pfam" id="PF00443">
    <property type="entry name" value="UCH"/>
    <property type="match status" value="1"/>
</dbReference>
<feature type="region of interest" description="Disordered" evidence="16">
    <location>
        <begin position="643"/>
        <end position="666"/>
    </location>
</feature>
<reference evidence="20" key="1">
    <citation type="submission" date="2022-07" db="EMBL/GenBank/DDBJ databases">
        <title>Phylogenomic reconstructions and comparative analyses of Kickxellomycotina fungi.</title>
        <authorList>
            <person name="Reynolds N.K."/>
            <person name="Stajich J.E."/>
            <person name="Barry K."/>
            <person name="Grigoriev I.V."/>
            <person name="Crous P."/>
            <person name="Smith M.E."/>
        </authorList>
    </citation>
    <scope>NUCLEOTIDE SEQUENCE</scope>
    <source>
        <strain evidence="20">NRRL 3115</strain>
    </source>
</reference>
<feature type="compositionally biased region" description="Polar residues" evidence="16">
    <location>
        <begin position="653"/>
        <end position="666"/>
    </location>
</feature>
<feature type="binding site" evidence="13">
    <location>
        <position position="184"/>
    </location>
    <ligand>
        <name>Zn(2+)</name>
        <dbReference type="ChEBI" id="CHEBI:29105"/>
    </ligand>
</feature>
<dbReference type="FunFam" id="3.30.40.10:FF:000396">
    <property type="entry name" value="Ubiquitin carboxyl-terminal hydrolase"/>
    <property type="match status" value="1"/>
</dbReference>
<feature type="region of interest" description="Disordered" evidence="16">
    <location>
        <begin position="705"/>
        <end position="730"/>
    </location>
</feature>
<evidence type="ECO:0000259" key="19">
    <source>
        <dbReference type="PROSITE" id="PS50271"/>
    </source>
</evidence>
<dbReference type="SMART" id="SM00165">
    <property type="entry name" value="UBA"/>
    <property type="match status" value="2"/>
</dbReference>
<evidence type="ECO:0000256" key="3">
    <source>
        <dbReference type="ARBA" id="ARBA00022670"/>
    </source>
</evidence>
<keyword evidence="8 11" id="KW-0378">Hydrolase</keyword>
<dbReference type="InterPro" id="IPR041432">
    <property type="entry name" value="UBP13_Znf-UBP_var"/>
</dbReference>
<feature type="domain" description="UBA" evidence="17">
    <location>
        <begin position="664"/>
        <end position="704"/>
    </location>
</feature>
<dbReference type="InterPro" id="IPR015940">
    <property type="entry name" value="UBA"/>
</dbReference>
<dbReference type="Pfam" id="PF02148">
    <property type="entry name" value="zf-UBP"/>
    <property type="match status" value="1"/>
</dbReference>
<dbReference type="PANTHER" id="PTHR24006:SF664">
    <property type="entry name" value="UBIQUITIN CARBOXYL-TERMINAL HYDROLASE"/>
    <property type="match status" value="1"/>
</dbReference>
<dbReference type="CDD" id="cd02658">
    <property type="entry name" value="Peptidase_C19B"/>
    <property type="match status" value="1"/>
</dbReference>
<dbReference type="EC" id="3.4.19.12" evidence="11 15"/>
<comment type="catalytic activity">
    <reaction evidence="1 11 15">
        <text>Thiol-dependent hydrolysis of ester, thioester, amide, peptide and isopeptide bonds formed by the C-terminal Gly of ubiquitin (a 76-residue protein attached to proteins as an intracellular targeting signal).</text>
        <dbReference type="EC" id="3.4.19.12"/>
    </reaction>
</comment>
<feature type="domain" description="USP" evidence="18">
    <location>
        <begin position="308"/>
        <end position="794"/>
    </location>
</feature>
<dbReference type="GO" id="GO:0005829">
    <property type="term" value="C:cytosol"/>
    <property type="evidence" value="ECO:0007669"/>
    <property type="project" value="TreeGrafter"/>
</dbReference>
<dbReference type="GO" id="GO:0008270">
    <property type="term" value="F:zinc ion binding"/>
    <property type="evidence" value="ECO:0007669"/>
    <property type="project" value="UniProtKB-UniRule"/>
</dbReference>
<dbReference type="InterPro" id="IPR009060">
    <property type="entry name" value="UBA-like_sf"/>
</dbReference>
<dbReference type="GO" id="GO:0004843">
    <property type="term" value="F:cysteine-type deubiquitinase activity"/>
    <property type="evidence" value="ECO:0007669"/>
    <property type="project" value="UniProtKB-UniRule"/>
</dbReference>
<name>A0A9W8G2N7_9FUNG</name>
<evidence type="ECO:0000256" key="14">
    <source>
        <dbReference type="PROSITE-ProRule" id="PRU00502"/>
    </source>
</evidence>
<dbReference type="AlphaFoldDB" id="A0A9W8G2N7"/>
<evidence type="ECO:0000256" key="16">
    <source>
        <dbReference type="SAM" id="MobiDB-lite"/>
    </source>
</evidence>
<dbReference type="FunFam" id="1.10.8.10:FF:000103">
    <property type="entry name" value="Ubiquitin carboxyl-terminal hydrolase"/>
    <property type="match status" value="1"/>
</dbReference>
<evidence type="ECO:0000259" key="18">
    <source>
        <dbReference type="PROSITE" id="PS50235"/>
    </source>
</evidence>
<evidence type="ECO:0000256" key="10">
    <source>
        <dbReference type="ARBA" id="ARBA00022833"/>
    </source>
</evidence>
<evidence type="ECO:0000256" key="12">
    <source>
        <dbReference type="PIRSR" id="PIRSR016308-1"/>
    </source>
</evidence>
<feature type="active site" description="Nucleophile" evidence="12">
    <location>
        <position position="317"/>
    </location>
</feature>
<dbReference type="Gene3D" id="1.10.8.10">
    <property type="entry name" value="DNA helicase RuvA subunit, C-terminal domain"/>
    <property type="match status" value="2"/>
</dbReference>
<evidence type="ECO:0000256" key="7">
    <source>
        <dbReference type="ARBA" id="ARBA00022786"/>
    </source>
</evidence>
<dbReference type="Pfam" id="PF00627">
    <property type="entry name" value="UBA"/>
    <property type="match status" value="2"/>
</dbReference>
<evidence type="ECO:0000256" key="2">
    <source>
        <dbReference type="ARBA" id="ARBA00009085"/>
    </source>
</evidence>
<keyword evidence="6 14" id="KW-0863">Zinc-finger</keyword>
<keyword evidence="4 11" id="KW-0479">Metal-binding</keyword>
<dbReference type="PROSITE" id="PS50030">
    <property type="entry name" value="UBA"/>
    <property type="match status" value="2"/>
</dbReference>
<feature type="binding site" evidence="13">
    <location>
        <position position="214"/>
    </location>
    <ligand>
        <name>Zn(2+)</name>
        <dbReference type="ChEBI" id="CHEBI:29105"/>
    </ligand>
</feature>
<dbReference type="SMART" id="SM00290">
    <property type="entry name" value="ZnF_UBP"/>
    <property type="match status" value="2"/>
</dbReference>
<proteinExistence type="inferred from homology"/>
<dbReference type="PROSITE" id="PS50235">
    <property type="entry name" value="USP_3"/>
    <property type="match status" value="1"/>
</dbReference>
<dbReference type="SUPFAM" id="SSF46934">
    <property type="entry name" value="UBA-like"/>
    <property type="match status" value="1"/>
</dbReference>
<accession>A0A9W8G2N7</accession>
<organism evidence="20 21">
    <name type="scientific">Coemansia spiralis</name>
    <dbReference type="NCBI Taxonomy" id="417178"/>
    <lineage>
        <taxon>Eukaryota</taxon>
        <taxon>Fungi</taxon>
        <taxon>Fungi incertae sedis</taxon>
        <taxon>Zoopagomycota</taxon>
        <taxon>Kickxellomycotina</taxon>
        <taxon>Kickxellomycetes</taxon>
        <taxon>Kickxellales</taxon>
        <taxon>Kickxellaceae</taxon>
        <taxon>Coemansia</taxon>
    </lineage>
</organism>
<dbReference type="InterPro" id="IPR001394">
    <property type="entry name" value="Peptidase_C19_UCH"/>
</dbReference>
<dbReference type="SUPFAM" id="SSF54001">
    <property type="entry name" value="Cysteine proteinases"/>
    <property type="match status" value="1"/>
</dbReference>
<evidence type="ECO:0000256" key="4">
    <source>
        <dbReference type="ARBA" id="ARBA00022723"/>
    </source>
</evidence>
<feature type="domain" description="UBA" evidence="17">
    <location>
        <begin position="600"/>
        <end position="641"/>
    </location>
</feature>
<feature type="domain" description="UBP-type" evidence="19">
    <location>
        <begin position="157"/>
        <end position="266"/>
    </location>
</feature>
<evidence type="ECO:0000256" key="11">
    <source>
        <dbReference type="PIRNR" id="PIRNR016308"/>
    </source>
</evidence>
<dbReference type="InterPro" id="IPR028889">
    <property type="entry name" value="USP"/>
</dbReference>
<dbReference type="Proteomes" id="UP001151518">
    <property type="component" value="Unassembled WGS sequence"/>
</dbReference>
<dbReference type="CDD" id="cd14385">
    <property type="entry name" value="UBA1_spUBP14_like"/>
    <property type="match status" value="1"/>
</dbReference>
<sequence length="798" mass="87996">MSFCEHALAARLTPPSSSTLVYKEECTQCFDNYDMPEGIDVCLSCFNGACPAAPNNHAHQHAMKSGHHLTLNIRRVPKPTDDELPRPAKLTKLEIKEDDSSSKYEFKTFVRCWGCSGAKLDTYAGAAEAIATAATAVIHAVEATKRSEIKAWTEEVAPCEHFEALAQQPADSFSLDNLHQCSTCDKRDNLWLCLACGHVGCGRRQYDGSGGNNHAIDHFEQTGHKVSVKLGTITPEGTADAYCYVCDDNKLDPKLAEHLKAFGINVLVQQKTEKSVAELQLEQNLRFDFSMTTLDGTQLQPVAGPGLTGLKNLGNSCYMASVLQCVFGIDRFRDRYFPTAPDHFATCTKMDPAKCVLCQLHKMANGLWSGRYAELQKSTDGQLGHQAGIPPAHFKDAIAGDHYEFSTMRQQDAFEFLQHLSKQIDIAERSVEGGSLNPTSVFDFKVEERLQCLECKRVRYQVQKSSSISIPVIKRPLEEQEPSSGDSQKQLKFAPVSIGECMDLMFGEEELEGYSCPSCKKPTSAVKSMRFATFPKVLAVQVRRFELVNWVPEKLDVPVQVPLEGITLGAYHGQGLQPGEEPLPETEEIKNSNKEVQEQLVDEEVVAQLESMGFPRVRCVKAIKKTGNNGAEAAMGWIFEHMDDPAVDDPEEPQQQSASASGNTADSEAVEQLMAMGFPQERAEKALKASGNDASRALDRLLNMADDDADDSNNVAAPATSGKGDESDETRSNYELTGFVLHKGTSVHCGHYIASIRHGLTAADSRWFMFNDSKVAEQAEPQPEQAYVYFFTRNDRAS</sequence>
<evidence type="ECO:0000256" key="15">
    <source>
        <dbReference type="RuleBase" id="RU366025"/>
    </source>
</evidence>
<dbReference type="EMBL" id="JANBTW010000087">
    <property type="protein sequence ID" value="KAJ2672173.1"/>
    <property type="molecule type" value="Genomic_DNA"/>
</dbReference>
<evidence type="ECO:0000259" key="17">
    <source>
        <dbReference type="PROSITE" id="PS50030"/>
    </source>
</evidence>
<evidence type="ECO:0000256" key="5">
    <source>
        <dbReference type="ARBA" id="ARBA00022737"/>
    </source>
</evidence>
<dbReference type="PROSITE" id="PS50271">
    <property type="entry name" value="ZF_UBP"/>
    <property type="match status" value="1"/>
</dbReference>
<dbReference type="Pfam" id="PF17807">
    <property type="entry name" value="zf-UBP_var"/>
    <property type="match status" value="1"/>
</dbReference>
<gene>
    <name evidence="20" type="primary">ubp14</name>
    <name evidence="20" type="ORF">GGI25_005205</name>
</gene>
<dbReference type="Gene3D" id="3.30.40.10">
    <property type="entry name" value="Zinc/RING finger domain, C3HC4 (zinc finger)"/>
    <property type="match status" value="2"/>
</dbReference>
<keyword evidence="7 11" id="KW-0833">Ubl conjugation pathway</keyword>
<feature type="binding site" evidence="13">
    <location>
        <position position="201"/>
    </location>
    <ligand>
        <name>Zn(2+)</name>
        <dbReference type="ChEBI" id="CHEBI:29105"/>
    </ligand>
</feature>
<evidence type="ECO:0000256" key="1">
    <source>
        <dbReference type="ARBA" id="ARBA00000707"/>
    </source>
</evidence>
<dbReference type="InterPro" id="IPR038765">
    <property type="entry name" value="Papain-like_cys_pep_sf"/>
</dbReference>
<evidence type="ECO:0000256" key="8">
    <source>
        <dbReference type="ARBA" id="ARBA00022801"/>
    </source>
</evidence>
<dbReference type="OrthoDB" id="361536at2759"/>
<dbReference type="InterPro" id="IPR013083">
    <property type="entry name" value="Znf_RING/FYVE/PHD"/>
</dbReference>
<evidence type="ECO:0000313" key="21">
    <source>
        <dbReference type="Proteomes" id="UP001151518"/>
    </source>
</evidence>
<evidence type="ECO:0000256" key="9">
    <source>
        <dbReference type="ARBA" id="ARBA00022807"/>
    </source>
</evidence>
<dbReference type="Gene3D" id="3.90.70.10">
    <property type="entry name" value="Cysteine proteinases"/>
    <property type="match status" value="1"/>
</dbReference>
<dbReference type="GO" id="GO:0006508">
    <property type="term" value="P:proteolysis"/>
    <property type="evidence" value="ECO:0007669"/>
    <property type="project" value="UniProtKB-KW"/>
</dbReference>